<name>A0A024TNP8_9STRA</name>
<dbReference type="AlphaFoldDB" id="A0A024TNP8"/>
<evidence type="ECO:0000256" key="5">
    <source>
        <dbReference type="SAM" id="MobiDB-lite"/>
    </source>
</evidence>
<dbReference type="PANTHER" id="PTHR10783">
    <property type="entry name" value="XENOTROPIC AND POLYTROPIC RETROVIRUS RECEPTOR 1-RELATED"/>
    <property type="match status" value="1"/>
</dbReference>
<feature type="transmembrane region" description="Helical" evidence="6">
    <location>
        <begin position="6"/>
        <end position="29"/>
    </location>
</feature>
<sequence length="477" mass="53097">MPSDVSYFFGGPLAINIFIAGGALNLVIFRSMGFPLEKVFGMHPDEIPTPRGLITFVAFLTTLLGALYYVFKLHTVALIGRCHELVLVVYCVVVLVLLTLPFDVLHLKFRRFLGRTLRRCVFPLTWVTSGGLVFAETETPFVEVYIADGLTSMSKIFGDIAVALLMMYQSVRGIHDDMYQSKMKHHLLPCVATASPYMIRGVQCLISYHRAAVVNDKFLHVLNTFKYGTGLCVILVGALPMLLAPSSMSDQRLLDTDTLFLLCACCNSLYSLFWDVVMDWGLGQPPVPGHDPADSDTNDGHPGTFSSPPLWNASEPNDHAYLRHTLLYHPQHVYFVALAVDAMLRVLWVTSNWHWADVVGADFKMVAQVAEVCRRCMWNLFRVEWQCVKLGLRTSYDASKRQPSGSSKGAYHKLPHAESAPLSPTSASLKTPTSPTVPRLVKSKSNDENLFKMGSYKPTDGGLHHLHAKLATVDKYV</sequence>
<dbReference type="PROSITE" id="PS51380">
    <property type="entry name" value="EXS"/>
    <property type="match status" value="1"/>
</dbReference>
<comment type="subcellular location">
    <subcellularLocation>
        <location evidence="1">Membrane</location>
        <topology evidence="1">Multi-pass membrane protein</topology>
    </subcellularLocation>
</comment>
<feature type="domain" description="EXS" evidence="7">
    <location>
        <begin position="180"/>
        <end position="414"/>
    </location>
</feature>
<keyword evidence="2 6" id="KW-0812">Transmembrane</keyword>
<evidence type="ECO:0000313" key="8">
    <source>
        <dbReference type="EMBL" id="ETV94937.1"/>
    </source>
</evidence>
<dbReference type="GO" id="GO:0005737">
    <property type="term" value="C:cytoplasm"/>
    <property type="evidence" value="ECO:0007669"/>
    <property type="project" value="TreeGrafter"/>
</dbReference>
<evidence type="ECO:0000256" key="1">
    <source>
        <dbReference type="ARBA" id="ARBA00004141"/>
    </source>
</evidence>
<feature type="transmembrane region" description="Helical" evidence="6">
    <location>
        <begin position="50"/>
        <end position="71"/>
    </location>
</feature>
<dbReference type="GO" id="GO:0016020">
    <property type="term" value="C:membrane"/>
    <property type="evidence" value="ECO:0007669"/>
    <property type="project" value="UniProtKB-SubCell"/>
</dbReference>
<proteinExistence type="predicted"/>
<feature type="region of interest" description="Disordered" evidence="5">
    <location>
        <begin position="288"/>
        <end position="308"/>
    </location>
</feature>
<dbReference type="eggNOG" id="KOG1162">
    <property type="taxonomic scope" value="Eukaryota"/>
</dbReference>
<dbReference type="OrthoDB" id="9970435at2759"/>
<dbReference type="RefSeq" id="XP_008876528.1">
    <property type="nucleotide sequence ID" value="XM_008878306.1"/>
</dbReference>
<evidence type="ECO:0000256" key="3">
    <source>
        <dbReference type="ARBA" id="ARBA00022989"/>
    </source>
</evidence>
<dbReference type="EMBL" id="KI913983">
    <property type="protein sequence ID" value="ETV94937.1"/>
    <property type="molecule type" value="Genomic_DNA"/>
</dbReference>
<dbReference type="PANTHER" id="PTHR10783:SF46">
    <property type="entry name" value="PROTEIN ERD1 HOMOLOG 2"/>
    <property type="match status" value="1"/>
</dbReference>
<feature type="compositionally biased region" description="Polar residues" evidence="5">
    <location>
        <begin position="422"/>
        <end position="436"/>
    </location>
</feature>
<dbReference type="GeneID" id="20088633"/>
<keyword evidence="3 6" id="KW-1133">Transmembrane helix</keyword>
<keyword evidence="4 6" id="KW-0472">Membrane</keyword>
<dbReference type="STRING" id="157072.A0A024TNP8"/>
<protein>
    <recommendedName>
        <fullName evidence="7">EXS domain-containing protein</fullName>
    </recommendedName>
</protein>
<organism evidence="8">
    <name type="scientific">Aphanomyces invadans</name>
    <dbReference type="NCBI Taxonomy" id="157072"/>
    <lineage>
        <taxon>Eukaryota</taxon>
        <taxon>Sar</taxon>
        <taxon>Stramenopiles</taxon>
        <taxon>Oomycota</taxon>
        <taxon>Saprolegniomycetes</taxon>
        <taxon>Saprolegniales</taxon>
        <taxon>Verrucalvaceae</taxon>
        <taxon>Aphanomyces</taxon>
    </lineage>
</organism>
<evidence type="ECO:0000256" key="6">
    <source>
        <dbReference type="SAM" id="Phobius"/>
    </source>
</evidence>
<accession>A0A024TNP8</accession>
<reference evidence="8" key="1">
    <citation type="submission" date="2013-12" db="EMBL/GenBank/DDBJ databases">
        <title>The Genome Sequence of Aphanomyces invadans NJM9701.</title>
        <authorList>
            <consortium name="The Broad Institute Genomics Platform"/>
            <person name="Russ C."/>
            <person name="Tyler B."/>
            <person name="van West P."/>
            <person name="Dieguez-Uribeondo J."/>
            <person name="Young S.K."/>
            <person name="Zeng Q."/>
            <person name="Gargeya S."/>
            <person name="Fitzgerald M."/>
            <person name="Abouelleil A."/>
            <person name="Alvarado L."/>
            <person name="Chapman S.B."/>
            <person name="Gainer-Dewar J."/>
            <person name="Goldberg J."/>
            <person name="Griggs A."/>
            <person name="Gujja S."/>
            <person name="Hansen M."/>
            <person name="Howarth C."/>
            <person name="Imamovic A."/>
            <person name="Ireland A."/>
            <person name="Larimer J."/>
            <person name="McCowan C."/>
            <person name="Murphy C."/>
            <person name="Pearson M."/>
            <person name="Poon T.W."/>
            <person name="Priest M."/>
            <person name="Roberts A."/>
            <person name="Saif S."/>
            <person name="Shea T."/>
            <person name="Sykes S."/>
            <person name="Wortman J."/>
            <person name="Nusbaum C."/>
            <person name="Birren B."/>
        </authorList>
    </citation>
    <scope>NUCLEOTIDE SEQUENCE [LARGE SCALE GENOMIC DNA]</scope>
    <source>
        <strain evidence="8">NJM9701</strain>
    </source>
</reference>
<evidence type="ECO:0000256" key="2">
    <source>
        <dbReference type="ARBA" id="ARBA00022692"/>
    </source>
</evidence>
<gene>
    <name evidence="8" type="ORF">H310_11583</name>
</gene>
<evidence type="ECO:0000259" key="7">
    <source>
        <dbReference type="PROSITE" id="PS51380"/>
    </source>
</evidence>
<dbReference type="Pfam" id="PF03124">
    <property type="entry name" value="EXS"/>
    <property type="match status" value="1"/>
</dbReference>
<evidence type="ECO:0000256" key="4">
    <source>
        <dbReference type="ARBA" id="ARBA00023136"/>
    </source>
</evidence>
<feature type="region of interest" description="Disordered" evidence="5">
    <location>
        <begin position="397"/>
        <end position="442"/>
    </location>
</feature>
<dbReference type="InterPro" id="IPR004342">
    <property type="entry name" value="EXS_C"/>
</dbReference>
<feature type="transmembrane region" description="Helical" evidence="6">
    <location>
        <begin position="83"/>
        <end position="105"/>
    </location>
</feature>
<dbReference type="VEuPathDB" id="FungiDB:H310_11583"/>